<evidence type="ECO:0000313" key="5">
    <source>
        <dbReference type="EMBL" id="ABJ03839.1"/>
    </source>
</evidence>
<accession>A0A0H2Z636</accession>
<dbReference type="PIRSF" id="PIRSF006078">
    <property type="entry name" value="GlxK"/>
    <property type="match status" value="1"/>
</dbReference>
<evidence type="ECO:0000256" key="1">
    <source>
        <dbReference type="ARBA" id="ARBA00006284"/>
    </source>
</evidence>
<keyword evidence="6" id="KW-1185">Reference proteome</keyword>
<dbReference type="RefSeq" id="WP_000706587.1">
    <property type="nucleotide sequence ID" value="NC_008563.1"/>
</dbReference>
<dbReference type="Gene3D" id="3.40.50.10350">
    <property type="entry name" value="Glycerate kinase, domain 1"/>
    <property type="match status" value="1"/>
</dbReference>
<dbReference type="Proteomes" id="UP000008216">
    <property type="component" value="Chromosome"/>
</dbReference>
<keyword evidence="3 4" id="KW-0418">Kinase</keyword>
<dbReference type="InterPro" id="IPR018193">
    <property type="entry name" value="Glyc_kinase_flavodox-like_fold"/>
</dbReference>
<evidence type="ECO:0000256" key="2">
    <source>
        <dbReference type="ARBA" id="ARBA00022679"/>
    </source>
</evidence>
<dbReference type="SUPFAM" id="SSF110738">
    <property type="entry name" value="Glycerate kinase I"/>
    <property type="match status" value="1"/>
</dbReference>
<dbReference type="NCBIfam" id="TIGR00045">
    <property type="entry name" value="glycerate kinase"/>
    <property type="match status" value="1"/>
</dbReference>
<dbReference type="PANTHER" id="PTHR21599">
    <property type="entry name" value="GLYCERATE KINASE"/>
    <property type="match status" value="1"/>
</dbReference>
<dbReference type="PANTHER" id="PTHR21599:SF0">
    <property type="entry name" value="GLYCERATE KINASE"/>
    <property type="match status" value="1"/>
</dbReference>
<organism evidence="5 6">
    <name type="scientific">Escherichia coli O1:K1 / APEC</name>
    <dbReference type="NCBI Taxonomy" id="405955"/>
    <lineage>
        <taxon>Bacteria</taxon>
        <taxon>Pseudomonadati</taxon>
        <taxon>Pseudomonadota</taxon>
        <taxon>Gammaproteobacteria</taxon>
        <taxon>Enterobacterales</taxon>
        <taxon>Enterobacteriaceae</taxon>
        <taxon>Escherichia</taxon>
    </lineage>
</organism>
<dbReference type="InterPro" id="IPR004381">
    <property type="entry name" value="Glycerate_kinase"/>
</dbReference>
<keyword evidence="2 4" id="KW-0808">Transferase</keyword>
<dbReference type="EMBL" id="CP000468">
    <property type="protein sequence ID" value="ABJ03839.1"/>
    <property type="molecule type" value="Genomic_DNA"/>
</dbReference>
<evidence type="ECO:0000313" key="6">
    <source>
        <dbReference type="Proteomes" id="UP000008216"/>
    </source>
</evidence>
<gene>
    <name evidence="5" type="primary">gclK</name>
    <name evidence="5" type="ORF">APECO1_2098</name>
</gene>
<dbReference type="GO" id="GO:0008887">
    <property type="term" value="F:glycerate kinase activity"/>
    <property type="evidence" value="ECO:0007669"/>
    <property type="project" value="UniProtKB-UniRule"/>
</dbReference>
<evidence type="ECO:0000256" key="3">
    <source>
        <dbReference type="ARBA" id="ARBA00022777"/>
    </source>
</evidence>
<dbReference type="HOGENOM" id="CLU_028255_0_1_6"/>
<dbReference type="AlphaFoldDB" id="A0A0H2Z636"/>
<name>A0A0H2Z636_ECOK1</name>
<dbReference type="Gene3D" id="3.90.1510.10">
    <property type="entry name" value="Glycerate kinase, domain 2"/>
    <property type="match status" value="1"/>
</dbReference>
<evidence type="ECO:0000256" key="4">
    <source>
        <dbReference type="PIRNR" id="PIRNR006078"/>
    </source>
</evidence>
<sequence>MKIVISPDSFKECLPAWKVAEALATGWRKVLPGSQLVCLPVADGGEGTLETLIHATDGTFYTKKVTGPLGESIHAQYGILGNQTTAVIELAQASGLELVSPVQRSPLYTTSFGTGELILAALEHNIDTVILCLGGSATNDGGIGLMSALGASFTDAEGLSVSVNGMGLAAIHHIDLQHLDPRLKNVKFIAACDVTNPLTGDNGATRVFAQQKGASANDLEQLEQGMKNYARCIYRCCGKDVDTIPGSGAAGGVGAALMAFLDARLQPGISLVLEAIQYTQHLKYAALAIVGEGKLDSQSLNGKAPVGAAKVAQMMGVPVIAIAGYIDDQLDLNELRQCGIEACFSVVNGPCNLPTALSQGENNLIRLGENLAGYFRAILS</sequence>
<dbReference type="InterPro" id="IPR018197">
    <property type="entry name" value="Glycerate_kinase_RE-like"/>
</dbReference>
<proteinExistence type="inferred from homology"/>
<dbReference type="GO" id="GO:0031388">
    <property type="term" value="P:organic acid phosphorylation"/>
    <property type="evidence" value="ECO:0007669"/>
    <property type="project" value="UniProtKB-UniRule"/>
</dbReference>
<dbReference type="KEGG" id="ecv:APECO1_2098"/>
<protein>
    <submittedName>
        <fullName evidence="5">Glycerate kinase GclK</fullName>
    </submittedName>
</protein>
<dbReference type="Pfam" id="PF02595">
    <property type="entry name" value="Gly_kinase"/>
    <property type="match status" value="1"/>
</dbReference>
<comment type="similarity">
    <text evidence="1 4">Belongs to the glycerate kinase type-1 family.</text>
</comment>
<dbReference type="InterPro" id="IPR036129">
    <property type="entry name" value="Glycerate_kinase_sf"/>
</dbReference>
<reference evidence="5 6" key="1">
    <citation type="journal article" date="2007" name="J. Bacteriol.">
        <title>The genome sequence of avian pathogenic Escherichia coli strain O1:K1:H7 shares strong similarities with human extraintestinal pathogenic E. coli genomes.</title>
        <authorList>
            <person name="Johnson T.J."/>
            <person name="Kariyawasam S."/>
            <person name="Wannemuehler Y."/>
            <person name="Mangiamele P."/>
            <person name="Johnson S.J."/>
            <person name="Doetkott C."/>
            <person name="Skyberg J.A."/>
            <person name="Lynne A.M."/>
            <person name="Johnson J.R."/>
            <person name="Nolan L.K."/>
        </authorList>
    </citation>
    <scope>NUCLEOTIDE SEQUENCE [LARGE SCALE GENOMIC DNA]</scope>
    <source>
        <strain evidence="5">APEC O1</strain>
    </source>
</reference>